<dbReference type="GO" id="GO:0046686">
    <property type="term" value="P:response to cadmium ion"/>
    <property type="evidence" value="ECO:0007669"/>
    <property type="project" value="UniProtKB-KW"/>
</dbReference>
<dbReference type="PROSITE" id="PS00846">
    <property type="entry name" value="HTH_ARSR_1"/>
    <property type="match status" value="1"/>
</dbReference>
<name>A0A2P6MLG7_ALKUR</name>
<evidence type="ECO:0000256" key="1">
    <source>
        <dbReference type="ARBA" id="ARBA00023015"/>
    </source>
</evidence>
<evidence type="ECO:0000256" key="3">
    <source>
        <dbReference type="ARBA" id="ARBA00023163"/>
    </source>
</evidence>
<dbReference type="CDD" id="cd00090">
    <property type="entry name" value="HTH_ARSR"/>
    <property type="match status" value="1"/>
</dbReference>
<accession>A0A2P6MLG7</accession>
<evidence type="ECO:0000259" key="5">
    <source>
        <dbReference type="PROSITE" id="PS50987"/>
    </source>
</evidence>
<dbReference type="Pfam" id="PF01022">
    <property type="entry name" value="HTH_5"/>
    <property type="match status" value="1"/>
</dbReference>
<dbReference type="InterPro" id="IPR001845">
    <property type="entry name" value="HTH_ArsR_DNA-bd_dom"/>
</dbReference>
<dbReference type="SMART" id="SM00418">
    <property type="entry name" value="HTH_ARSR"/>
    <property type="match status" value="1"/>
</dbReference>
<keyword evidence="3" id="KW-0804">Transcription</keyword>
<dbReference type="InterPro" id="IPR011991">
    <property type="entry name" value="ArsR-like_HTH"/>
</dbReference>
<organism evidence="6 7">
    <name type="scientific">Alkalicoccus urumqiensis</name>
    <name type="common">Bacillus urumqiensis</name>
    <dbReference type="NCBI Taxonomy" id="1548213"/>
    <lineage>
        <taxon>Bacteria</taxon>
        <taxon>Bacillati</taxon>
        <taxon>Bacillota</taxon>
        <taxon>Bacilli</taxon>
        <taxon>Bacillales</taxon>
        <taxon>Bacillaceae</taxon>
        <taxon>Alkalicoccus</taxon>
    </lineage>
</organism>
<dbReference type="NCBIfam" id="NF033788">
    <property type="entry name" value="HTH_metalloreg"/>
    <property type="match status" value="1"/>
</dbReference>
<sequence length="123" mass="13942">MPKEIETCDVYCYNEEHVNGAKELLAEENLSAPVRLFKALADEKRASIAYALAHYEELCVCDLANILHASTATTSHHLRTLYKQDIVTYRKEGKLAFYSLDDDHIRQLILTALAHTKEGVPHD</sequence>
<evidence type="ECO:0000313" key="7">
    <source>
        <dbReference type="Proteomes" id="UP000243650"/>
    </source>
</evidence>
<dbReference type="PROSITE" id="PS50987">
    <property type="entry name" value="HTH_ARSR_2"/>
    <property type="match status" value="1"/>
</dbReference>
<dbReference type="PANTHER" id="PTHR43132">
    <property type="entry name" value="ARSENICAL RESISTANCE OPERON REPRESSOR ARSR-RELATED"/>
    <property type="match status" value="1"/>
</dbReference>
<dbReference type="GO" id="GO:0003700">
    <property type="term" value="F:DNA-binding transcription factor activity"/>
    <property type="evidence" value="ECO:0007669"/>
    <property type="project" value="InterPro"/>
</dbReference>
<keyword evidence="7" id="KW-1185">Reference proteome</keyword>
<dbReference type="EMBL" id="PVNS01000001">
    <property type="protein sequence ID" value="PRO67126.1"/>
    <property type="molecule type" value="Genomic_DNA"/>
</dbReference>
<dbReference type="InterPro" id="IPR051011">
    <property type="entry name" value="Metal_resp_trans_reg"/>
</dbReference>
<evidence type="ECO:0000256" key="2">
    <source>
        <dbReference type="ARBA" id="ARBA00023125"/>
    </source>
</evidence>
<protein>
    <submittedName>
        <fullName evidence="6">Transcriptional regulator</fullName>
    </submittedName>
</protein>
<keyword evidence="4" id="KW-0105">Cadmium resistance</keyword>
<keyword evidence="1" id="KW-0805">Transcription regulation</keyword>
<dbReference type="Proteomes" id="UP000243650">
    <property type="component" value="Unassembled WGS sequence"/>
</dbReference>
<dbReference type="RefSeq" id="WP_105957512.1">
    <property type="nucleotide sequence ID" value="NZ_PVNS01000001.1"/>
</dbReference>
<comment type="caution">
    <text evidence="6">The sequence shown here is derived from an EMBL/GenBank/DDBJ whole genome shotgun (WGS) entry which is preliminary data.</text>
</comment>
<dbReference type="PRINTS" id="PR00778">
    <property type="entry name" value="HTHARSR"/>
</dbReference>
<dbReference type="OrthoDB" id="9794330at2"/>
<proteinExistence type="predicted"/>
<dbReference type="AlphaFoldDB" id="A0A2P6MLG7"/>
<dbReference type="Gene3D" id="1.10.10.10">
    <property type="entry name" value="Winged helix-like DNA-binding domain superfamily/Winged helix DNA-binding domain"/>
    <property type="match status" value="1"/>
</dbReference>
<gene>
    <name evidence="6" type="ORF">C6I21_00735</name>
</gene>
<evidence type="ECO:0000256" key="4">
    <source>
        <dbReference type="ARBA" id="ARBA00043263"/>
    </source>
</evidence>
<feature type="domain" description="HTH arsR-type" evidence="5">
    <location>
        <begin position="25"/>
        <end position="120"/>
    </location>
</feature>
<evidence type="ECO:0000313" key="6">
    <source>
        <dbReference type="EMBL" id="PRO67126.1"/>
    </source>
</evidence>
<dbReference type="GO" id="GO:0003677">
    <property type="term" value="F:DNA binding"/>
    <property type="evidence" value="ECO:0007669"/>
    <property type="project" value="UniProtKB-KW"/>
</dbReference>
<dbReference type="InterPro" id="IPR036390">
    <property type="entry name" value="WH_DNA-bd_sf"/>
</dbReference>
<dbReference type="SUPFAM" id="SSF46785">
    <property type="entry name" value="Winged helix' DNA-binding domain"/>
    <property type="match status" value="1"/>
</dbReference>
<dbReference type="InterPro" id="IPR036388">
    <property type="entry name" value="WH-like_DNA-bd_sf"/>
</dbReference>
<dbReference type="PANTHER" id="PTHR43132:SF6">
    <property type="entry name" value="HTH-TYPE TRANSCRIPTIONAL REPRESSOR CZRA"/>
    <property type="match status" value="1"/>
</dbReference>
<keyword evidence="2" id="KW-0238">DNA-binding</keyword>
<dbReference type="InterPro" id="IPR018334">
    <property type="entry name" value="ArsR_HTH"/>
</dbReference>
<reference evidence="6 7" key="1">
    <citation type="submission" date="2018-03" db="EMBL/GenBank/DDBJ databases">
        <title>Bacillus urumqiensis sp. nov., a moderately haloalkaliphilic bacterium isolated from a salt lake.</title>
        <authorList>
            <person name="Zhao B."/>
            <person name="Liao Z."/>
        </authorList>
    </citation>
    <scope>NUCLEOTIDE SEQUENCE [LARGE SCALE GENOMIC DNA]</scope>
    <source>
        <strain evidence="6 7">BZ-SZ-XJ18</strain>
    </source>
</reference>